<comment type="caution">
    <text evidence="7">The sequence shown here is derived from an EMBL/GenBank/DDBJ whole genome shotgun (WGS) entry which is preliminary data.</text>
</comment>
<gene>
    <name evidence="7" type="ORF">ABEB36_000042</name>
</gene>
<comment type="subcellular location">
    <subcellularLocation>
        <location evidence="1">Nucleus</location>
    </subcellularLocation>
</comment>
<keyword evidence="3" id="KW-0677">Repeat</keyword>
<keyword evidence="4" id="KW-0539">Nucleus</keyword>
<dbReference type="InterPro" id="IPR019775">
    <property type="entry name" value="WD40_repeat_CS"/>
</dbReference>
<feature type="repeat" description="WD" evidence="5">
    <location>
        <begin position="62"/>
        <end position="103"/>
    </location>
</feature>
<organism evidence="7 8">
    <name type="scientific">Hypothenemus hampei</name>
    <name type="common">Coffee berry borer</name>
    <dbReference type="NCBI Taxonomy" id="57062"/>
    <lineage>
        <taxon>Eukaryota</taxon>
        <taxon>Metazoa</taxon>
        <taxon>Ecdysozoa</taxon>
        <taxon>Arthropoda</taxon>
        <taxon>Hexapoda</taxon>
        <taxon>Insecta</taxon>
        <taxon>Pterygota</taxon>
        <taxon>Neoptera</taxon>
        <taxon>Endopterygota</taxon>
        <taxon>Coleoptera</taxon>
        <taxon>Polyphaga</taxon>
        <taxon>Cucujiformia</taxon>
        <taxon>Curculionidae</taxon>
        <taxon>Scolytinae</taxon>
        <taxon>Hypothenemus</taxon>
    </lineage>
</organism>
<dbReference type="AlphaFoldDB" id="A0ABD1FA17"/>
<dbReference type="GO" id="GO:0005634">
    <property type="term" value="C:nucleus"/>
    <property type="evidence" value="ECO:0007669"/>
    <property type="project" value="UniProtKB-SubCell"/>
</dbReference>
<evidence type="ECO:0000313" key="8">
    <source>
        <dbReference type="Proteomes" id="UP001566132"/>
    </source>
</evidence>
<evidence type="ECO:0000313" key="7">
    <source>
        <dbReference type="EMBL" id="KAL1516121.1"/>
    </source>
</evidence>
<evidence type="ECO:0000256" key="5">
    <source>
        <dbReference type="PROSITE-ProRule" id="PRU00221"/>
    </source>
</evidence>
<sequence length="477" mass="53207">MNLELLESFGQNYPEEFDGTLDSLSIAVTCTFNKRGTLLAVGCNDGRIVIWDFLTRGIAKILSAHVHPVCSISWSRNGYKLASASTDNTVCIWDVLGGECEQKYRFPCPVLKVQFEPRNLERLLVCLMKHAPVLVDTNGRHQVLPIDEDGDLNIVASFDRRGEHVYSGNAKGKVLVLDSKSLEIKASFRIVLGTSSATAVKSIEFARRGDNFLINTADRVIRVYDSKEILTYGKDGEPEPIQKLQDLVNKTMWKKCCFSGDGEYICAGSARQHALYIWEKSIGNLVKILHGTKGELLVDVAWHPVRPIIASISSGVVSVWAQNQVENWSAFAPDFKELDENVEYEERESEFDIDDKDKSVASGGDDKEDTDLEVDVCQVEKVIAFCSSDEEDENTDCLQFLPIAPEIEDPEDTWTPTDVTINTANHNTSPPPAKKKKYKSYDIALENTIEGEIHPLVSNKSKDKQSTGLKKSGRPRK</sequence>
<protein>
    <recommendedName>
        <fullName evidence="9">Retinoblastoma-binding protein 5</fullName>
    </recommendedName>
</protein>
<dbReference type="Proteomes" id="UP001566132">
    <property type="component" value="Unassembled WGS sequence"/>
</dbReference>
<dbReference type="PANTHER" id="PTHR44040:SF1">
    <property type="entry name" value="RETINOBLASTOMA-BINDING PROTEIN 5"/>
    <property type="match status" value="1"/>
</dbReference>
<evidence type="ECO:0008006" key="9">
    <source>
        <dbReference type="Google" id="ProtNLM"/>
    </source>
</evidence>
<dbReference type="InterPro" id="IPR037850">
    <property type="entry name" value="RBBP5/Swd1"/>
</dbReference>
<feature type="region of interest" description="Disordered" evidence="6">
    <location>
        <begin position="408"/>
        <end position="437"/>
    </location>
</feature>
<evidence type="ECO:0000256" key="1">
    <source>
        <dbReference type="ARBA" id="ARBA00004123"/>
    </source>
</evidence>
<dbReference type="PANTHER" id="PTHR44040">
    <property type="entry name" value="RETINOBLASTOMA-BINDING PROTEIN 5"/>
    <property type="match status" value="1"/>
</dbReference>
<dbReference type="InterPro" id="IPR001680">
    <property type="entry name" value="WD40_rpt"/>
</dbReference>
<dbReference type="SUPFAM" id="SSF117289">
    <property type="entry name" value="Nucleoporin domain"/>
    <property type="match status" value="1"/>
</dbReference>
<keyword evidence="8" id="KW-1185">Reference proteome</keyword>
<keyword evidence="2 5" id="KW-0853">WD repeat</keyword>
<evidence type="ECO:0000256" key="6">
    <source>
        <dbReference type="SAM" id="MobiDB-lite"/>
    </source>
</evidence>
<feature type="region of interest" description="Disordered" evidence="6">
    <location>
        <begin position="449"/>
        <end position="477"/>
    </location>
</feature>
<feature type="compositionally biased region" description="Polar residues" evidence="6">
    <location>
        <begin position="414"/>
        <end position="428"/>
    </location>
</feature>
<reference evidence="7 8" key="1">
    <citation type="submission" date="2024-05" db="EMBL/GenBank/DDBJ databases">
        <title>Genetic variation in Jamaican populations of the coffee berry borer (Hypothenemus hampei).</title>
        <authorList>
            <person name="Errbii M."/>
            <person name="Myrie A."/>
        </authorList>
    </citation>
    <scope>NUCLEOTIDE SEQUENCE [LARGE SCALE GENOMIC DNA]</scope>
    <source>
        <strain evidence="7">JA-Hopewell-2020-01-JO</strain>
        <tissue evidence="7">Whole body</tissue>
    </source>
</reference>
<dbReference type="Gene3D" id="2.130.10.10">
    <property type="entry name" value="YVTN repeat-like/Quinoprotein amine dehydrogenase"/>
    <property type="match status" value="1"/>
</dbReference>
<feature type="region of interest" description="Disordered" evidence="6">
    <location>
        <begin position="346"/>
        <end position="371"/>
    </location>
</feature>
<evidence type="ECO:0000256" key="4">
    <source>
        <dbReference type="ARBA" id="ARBA00023242"/>
    </source>
</evidence>
<evidence type="ECO:0000256" key="2">
    <source>
        <dbReference type="ARBA" id="ARBA00022574"/>
    </source>
</evidence>
<accession>A0ABD1FA17</accession>
<evidence type="ECO:0000256" key="3">
    <source>
        <dbReference type="ARBA" id="ARBA00022737"/>
    </source>
</evidence>
<proteinExistence type="predicted"/>
<dbReference type="PROSITE" id="PS00678">
    <property type="entry name" value="WD_REPEATS_1"/>
    <property type="match status" value="1"/>
</dbReference>
<dbReference type="PROSITE" id="PS50082">
    <property type="entry name" value="WD_REPEATS_2"/>
    <property type="match status" value="1"/>
</dbReference>
<name>A0ABD1FA17_HYPHA</name>
<dbReference type="PROSITE" id="PS50294">
    <property type="entry name" value="WD_REPEATS_REGION"/>
    <property type="match status" value="1"/>
</dbReference>
<dbReference type="InterPro" id="IPR015943">
    <property type="entry name" value="WD40/YVTN_repeat-like_dom_sf"/>
</dbReference>
<dbReference type="SMART" id="SM00320">
    <property type="entry name" value="WD40"/>
    <property type="match status" value="5"/>
</dbReference>
<dbReference type="EMBL" id="JBDJPC010000001">
    <property type="protein sequence ID" value="KAL1516121.1"/>
    <property type="molecule type" value="Genomic_DNA"/>
</dbReference>
<dbReference type="Pfam" id="PF00400">
    <property type="entry name" value="WD40"/>
    <property type="match status" value="2"/>
</dbReference>